<feature type="transmembrane region" description="Helical" evidence="8">
    <location>
        <begin position="375"/>
        <end position="396"/>
    </location>
</feature>
<evidence type="ECO:0000313" key="14">
    <source>
        <dbReference type="EMBL" id="CAB4903445.1"/>
    </source>
</evidence>
<evidence type="ECO:0000313" key="13">
    <source>
        <dbReference type="EMBL" id="CAB4875007.1"/>
    </source>
</evidence>
<evidence type="ECO:0000313" key="15">
    <source>
        <dbReference type="EMBL" id="CAB5029657.1"/>
    </source>
</evidence>
<dbReference type="EMBL" id="CAFBLJ010000065">
    <property type="protein sequence ID" value="CAB4875007.1"/>
    <property type="molecule type" value="Genomic_DNA"/>
</dbReference>
<feature type="transmembrane region" description="Helical" evidence="8">
    <location>
        <begin position="52"/>
        <end position="70"/>
    </location>
</feature>
<keyword evidence="4 8" id="KW-0812">Transmembrane</keyword>
<keyword evidence="5 8" id="KW-1133">Transmembrane helix</keyword>
<proteinExistence type="predicted"/>
<evidence type="ECO:0000256" key="7">
    <source>
        <dbReference type="ARBA" id="ARBA00023315"/>
    </source>
</evidence>
<dbReference type="InterPro" id="IPR002656">
    <property type="entry name" value="Acyl_transf_3_dom"/>
</dbReference>
<dbReference type="AlphaFoldDB" id="A0A6J6V4A9"/>
<evidence type="ECO:0000256" key="1">
    <source>
        <dbReference type="ARBA" id="ARBA00004651"/>
    </source>
</evidence>
<feature type="domain" description="Acyltransferase 3" evidence="9">
    <location>
        <begin position="24"/>
        <end position="393"/>
    </location>
</feature>
<feature type="transmembrane region" description="Helical" evidence="8">
    <location>
        <begin position="187"/>
        <end position="204"/>
    </location>
</feature>
<keyword evidence="7" id="KW-0012">Acyltransferase</keyword>
<keyword evidence="6 8" id="KW-0472">Membrane</keyword>
<evidence type="ECO:0000256" key="6">
    <source>
        <dbReference type="ARBA" id="ARBA00023136"/>
    </source>
</evidence>
<evidence type="ECO:0000313" key="10">
    <source>
        <dbReference type="EMBL" id="CAB4715693.1"/>
    </source>
</evidence>
<evidence type="ECO:0000256" key="4">
    <source>
        <dbReference type="ARBA" id="ARBA00022692"/>
    </source>
</evidence>
<dbReference type="EMBL" id="CAFBMF010000066">
    <property type="protein sequence ID" value="CAB4903445.1"/>
    <property type="molecule type" value="Genomic_DNA"/>
</dbReference>
<dbReference type="InterPro" id="IPR036514">
    <property type="entry name" value="SGNH_hydro_sf"/>
</dbReference>
<dbReference type="SUPFAM" id="SSF52266">
    <property type="entry name" value="SGNH hydrolase"/>
    <property type="match status" value="1"/>
</dbReference>
<dbReference type="PANTHER" id="PTHR23028:SF53">
    <property type="entry name" value="ACYL_TRANSF_3 DOMAIN-CONTAINING PROTEIN"/>
    <property type="match status" value="1"/>
</dbReference>
<feature type="transmembrane region" description="Helical" evidence="8">
    <location>
        <begin position="266"/>
        <end position="283"/>
    </location>
</feature>
<dbReference type="EMBL" id="CAFBPS010000053">
    <property type="protein sequence ID" value="CAB5029657.1"/>
    <property type="molecule type" value="Genomic_DNA"/>
</dbReference>
<dbReference type="Gene3D" id="3.40.50.1110">
    <property type="entry name" value="SGNH hydrolase"/>
    <property type="match status" value="1"/>
</dbReference>
<comment type="subcellular location">
    <subcellularLocation>
        <location evidence="1">Cell membrane</location>
        <topology evidence="1">Multi-pass membrane protein</topology>
    </subcellularLocation>
</comment>
<feature type="transmembrane region" description="Helical" evidence="8">
    <location>
        <begin position="239"/>
        <end position="259"/>
    </location>
</feature>
<dbReference type="Pfam" id="PF01757">
    <property type="entry name" value="Acyl_transf_3"/>
    <property type="match status" value="1"/>
</dbReference>
<dbReference type="GO" id="GO:0009103">
    <property type="term" value="P:lipopolysaccharide biosynthetic process"/>
    <property type="evidence" value="ECO:0007669"/>
    <property type="project" value="TreeGrafter"/>
</dbReference>
<name>A0A6J6V4A9_9ZZZZ</name>
<evidence type="ECO:0000256" key="5">
    <source>
        <dbReference type="ARBA" id="ARBA00022989"/>
    </source>
</evidence>
<feature type="transmembrane region" description="Helical" evidence="8">
    <location>
        <begin position="295"/>
        <end position="317"/>
    </location>
</feature>
<protein>
    <submittedName>
        <fullName evidence="11">Unannotated protein</fullName>
    </submittedName>
</protein>
<gene>
    <name evidence="10" type="ORF">UFOPK2658_00674</name>
    <name evidence="11" type="ORF">UFOPK2880_00487</name>
    <name evidence="12" type="ORF">UFOPK3004_00588</name>
    <name evidence="13" type="ORF">UFOPK3304_01219</name>
    <name evidence="14" type="ORF">UFOPK3494_01064</name>
    <name evidence="15" type="ORF">UFOPK4134_00848</name>
</gene>
<dbReference type="GO" id="GO:0016747">
    <property type="term" value="F:acyltransferase activity, transferring groups other than amino-acyl groups"/>
    <property type="evidence" value="ECO:0007669"/>
    <property type="project" value="InterPro"/>
</dbReference>
<dbReference type="GO" id="GO:0005886">
    <property type="term" value="C:plasma membrane"/>
    <property type="evidence" value="ECO:0007669"/>
    <property type="project" value="UniProtKB-SubCell"/>
</dbReference>
<evidence type="ECO:0000313" key="11">
    <source>
        <dbReference type="EMBL" id="CAB4765893.1"/>
    </source>
</evidence>
<dbReference type="EMBL" id="CAFAAL010000035">
    <property type="protein sequence ID" value="CAB4799535.1"/>
    <property type="molecule type" value="Genomic_DNA"/>
</dbReference>
<keyword evidence="3" id="KW-0808">Transferase</keyword>
<evidence type="ECO:0000259" key="9">
    <source>
        <dbReference type="Pfam" id="PF01757"/>
    </source>
</evidence>
<dbReference type="InterPro" id="IPR050879">
    <property type="entry name" value="Acyltransferase_3"/>
</dbReference>
<feature type="transmembrane region" description="Helical" evidence="8">
    <location>
        <begin position="329"/>
        <end position="350"/>
    </location>
</feature>
<reference evidence="11" key="1">
    <citation type="submission" date="2020-05" db="EMBL/GenBank/DDBJ databases">
        <authorList>
            <person name="Chiriac C."/>
            <person name="Salcher M."/>
            <person name="Ghai R."/>
            <person name="Kavagutti S V."/>
        </authorList>
    </citation>
    <scope>NUCLEOTIDE SEQUENCE</scope>
</reference>
<evidence type="ECO:0000256" key="2">
    <source>
        <dbReference type="ARBA" id="ARBA00022475"/>
    </source>
</evidence>
<evidence type="ECO:0000256" key="8">
    <source>
        <dbReference type="SAM" id="Phobius"/>
    </source>
</evidence>
<sequence length="701" mass="78967">MTETSSDLGLTREPPIDLRMSHLPGLDGIRGVALVIVLLYHHGVTWMTGGELTVSMFFTLSGFLITRLVVNEWAKSGTISLKNFYDRRIRRLFPASFFVLMSVVIVWTVFPGSGRRLAFWEWMSGMSYFENFYLQSAGKSYGGLFGLGNPVQHLWSLSLEEQVYLVFPVLCLLMLRRRYSKQAVWRFFKVLSGLAVLGIAFGAYNRTHVPLWSHLPAVEAKCSDSSCAYYATEARVGEFLMGSAFAVLWSVWSYVPRLIELLRRPLAAALSWPFLIAAYIVWFKIGWRNQWGDVFFPWSVFFNAFVTMSFIALAHTGVGICRLLSWKPVAWMGQVTYTVYLVHWPVFMFWDSMRLDINLVKVHIPFTDWDTTDGFWNFIFKIAITFTIVCLIYYLLENPVRKRVIWKGSRLYVWLAVMTAVGLIFAVVGNDRRSSASDVLSVLDAQALAMQEEALANLPELGANPPSVSAVDPELPARMMMVGDSQSWVLAAGLDEWEKANEVINQPSPGVGCGIGENTPLKYLGVEQEKRPGCTEWRDALGPIVQKFQPNVVIIVGGGADLSDRKIPGVEGWSHIGQPEYDAWLLQEFAAFTDVMTSTGSLVIWFSMPLVDPPYVSGETGKPPFAEADSVRTARYNELIAQFADSDKRVKFADFAAQVKAHPGGEFEPKMRPDRTHIDLKYAPELVDWIDATIRDAYASR</sequence>
<dbReference type="PANTHER" id="PTHR23028">
    <property type="entry name" value="ACETYLTRANSFERASE"/>
    <property type="match status" value="1"/>
</dbReference>
<keyword evidence="2" id="KW-1003">Cell membrane</keyword>
<feature type="transmembrane region" description="Helical" evidence="8">
    <location>
        <begin position="91"/>
        <end position="110"/>
    </location>
</feature>
<organism evidence="11">
    <name type="scientific">freshwater metagenome</name>
    <dbReference type="NCBI Taxonomy" id="449393"/>
    <lineage>
        <taxon>unclassified sequences</taxon>
        <taxon>metagenomes</taxon>
        <taxon>ecological metagenomes</taxon>
    </lineage>
</organism>
<accession>A0A6J6V4A9</accession>
<dbReference type="EMBL" id="CAEZZP010000018">
    <property type="protein sequence ID" value="CAB4765893.1"/>
    <property type="molecule type" value="Genomic_DNA"/>
</dbReference>
<evidence type="ECO:0000313" key="12">
    <source>
        <dbReference type="EMBL" id="CAB4799535.1"/>
    </source>
</evidence>
<evidence type="ECO:0000256" key="3">
    <source>
        <dbReference type="ARBA" id="ARBA00022679"/>
    </source>
</evidence>
<feature type="transmembrane region" description="Helical" evidence="8">
    <location>
        <begin position="411"/>
        <end position="429"/>
    </location>
</feature>
<dbReference type="EMBL" id="CAEZYH010000019">
    <property type="protein sequence ID" value="CAB4715693.1"/>
    <property type="molecule type" value="Genomic_DNA"/>
</dbReference>